<dbReference type="EMBL" id="JBBXJM010000003">
    <property type="protein sequence ID" value="KAL1410388.1"/>
    <property type="molecule type" value="Genomic_DNA"/>
</dbReference>
<dbReference type="RefSeq" id="XP_069210332.1">
    <property type="nucleotide sequence ID" value="XM_069352914.1"/>
</dbReference>
<protein>
    <recommendedName>
        <fullName evidence="2">Rab proteins geranylgeranyltransferase</fullName>
    </recommendedName>
</protein>
<sequence length="510" mass="53343">MELESDKYDVIVLGTGLAESIAAAALAKAGKSVLHLDGNEYYGGDEASLTLDELAAWTHARAGASGTSSQAGSSEYLRAQRIRFTNATTTPLTPALQADRRRYAISLQPALMPSRGALVSTLISSDVSKYVSFRLLDGVSIWEDDAARRVPGGKEDVFKDKTVSLLDKRRLMKALMFIGSEFEDDEQLKGHESDGILDFLTATFALPPRLAAAVTYAIAHASSPTDPALASLVRARRYLRSMGRYGSSAFLVGQYGGAGEVAQGYCRACAVFGGTYVLGPPAMPDAIGVAEGGGVTLKIPGHPRPLAAGHLVSSDDFLPPTLAPAASGAVRTTARGVAVVTAQPAVLKRAPQPDADEDEAVAEDDDTAVVVFPPSGDAPLARALIMGEGTGSCPAGQWIVYLWTEAGAGDDAAATLRPFLERLAPNGAVFESYYLEHSVEPSSTTTSPSPPGVVRLETYTGGQTLTEALDFAAEAGRAAFDVVLGPGEHEGQGFFEKAGGDEDEAGDDDE</sequence>
<evidence type="ECO:0000256" key="2">
    <source>
        <dbReference type="PIRNR" id="PIRNR037514"/>
    </source>
</evidence>
<dbReference type="InterPro" id="IPR017230">
    <property type="entry name" value="Mrs6"/>
</dbReference>
<accession>A0ABR3Q7S1</accession>
<dbReference type="PANTHER" id="PTHR11787">
    <property type="entry name" value="RAB GDP-DISSOCIATION INHIBITOR"/>
    <property type="match status" value="1"/>
</dbReference>
<reference evidence="4 5" key="1">
    <citation type="submission" date="2023-08" db="EMBL/GenBank/DDBJ databases">
        <title>Annotated Genome Sequence of Vanrija albida AlHP1.</title>
        <authorList>
            <person name="Herzog R."/>
        </authorList>
    </citation>
    <scope>NUCLEOTIDE SEQUENCE [LARGE SCALE GENOMIC DNA]</scope>
    <source>
        <strain evidence="4 5">AlHP1</strain>
    </source>
</reference>
<dbReference type="Gene3D" id="3.30.519.10">
    <property type="entry name" value="Guanine Nucleotide Dissociation Inhibitor, domain 2"/>
    <property type="match status" value="1"/>
</dbReference>
<evidence type="ECO:0000313" key="5">
    <source>
        <dbReference type="Proteomes" id="UP001565368"/>
    </source>
</evidence>
<comment type="similarity">
    <text evidence="1 2">Belongs to the Rab GDI family.</text>
</comment>
<evidence type="ECO:0000313" key="4">
    <source>
        <dbReference type="EMBL" id="KAL1410388.1"/>
    </source>
</evidence>
<feature type="compositionally biased region" description="Acidic residues" evidence="3">
    <location>
        <begin position="501"/>
        <end position="510"/>
    </location>
</feature>
<keyword evidence="5" id="KW-1185">Reference proteome</keyword>
<evidence type="ECO:0000256" key="3">
    <source>
        <dbReference type="SAM" id="MobiDB-lite"/>
    </source>
</evidence>
<comment type="caution">
    <text evidence="4">The sequence shown here is derived from an EMBL/GenBank/DDBJ whole genome shotgun (WGS) entry which is preliminary data.</text>
</comment>
<dbReference type="PRINTS" id="PR00891">
    <property type="entry name" value="RABGDIREP"/>
</dbReference>
<dbReference type="InterPro" id="IPR018203">
    <property type="entry name" value="GDP_dissociation_inhibitor"/>
</dbReference>
<dbReference type="SUPFAM" id="SSF51905">
    <property type="entry name" value="FAD/NAD(P)-binding domain"/>
    <property type="match status" value="1"/>
</dbReference>
<organism evidence="4 5">
    <name type="scientific">Vanrija albida</name>
    <dbReference type="NCBI Taxonomy" id="181172"/>
    <lineage>
        <taxon>Eukaryota</taxon>
        <taxon>Fungi</taxon>
        <taxon>Dikarya</taxon>
        <taxon>Basidiomycota</taxon>
        <taxon>Agaricomycotina</taxon>
        <taxon>Tremellomycetes</taxon>
        <taxon>Trichosporonales</taxon>
        <taxon>Trichosporonaceae</taxon>
        <taxon>Vanrija</taxon>
    </lineage>
</organism>
<dbReference type="GeneID" id="95985441"/>
<name>A0ABR3Q7S1_9TREE</name>
<dbReference type="Pfam" id="PF00996">
    <property type="entry name" value="GDI"/>
    <property type="match status" value="2"/>
</dbReference>
<dbReference type="Proteomes" id="UP001565368">
    <property type="component" value="Unassembled WGS sequence"/>
</dbReference>
<dbReference type="Gene3D" id="3.50.50.60">
    <property type="entry name" value="FAD/NAD(P)-binding domain"/>
    <property type="match status" value="1"/>
</dbReference>
<evidence type="ECO:0000256" key="1">
    <source>
        <dbReference type="ARBA" id="ARBA00005593"/>
    </source>
</evidence>
<dbReference type="SUPFAM" id="SSF54373">
    <property type="entry name" value="FAD-linked reductases, C-terminal domain"/>
    <property type="match status" value="1"/>
</dbReference>
<dbReference type="PANTHER" id="PTHR11787:SF4">
    <property type="entry name" value="CHM, RAB ESCORT PROTEIN 1"/>
    <property type="match status" value="1"/>
</dbReference>
<feature type="region of interest" description="Disordered" evidence="3">
    <location>
        <begin position="487"/>
        <end position="510"/>
    </location>
</feature>
<proteinExistence type="inferred from homology"/>
<gene>
    <name evidence="4" type="ORF">Q8F55_004398</name>
</gene>
<dbReference type="PIRSF" id="PIRSF037514">
    <property type="entry name" value="Rab_ger_ger_transf_A_fun"/>
    <property type="match status" value="1"/>
</dbReference>
<dbReference type="Gene3D" id="1.10.405.10">
    <property type="entry name" value="Guanine Nucleotide Dissociation Inhibitor, domain 1"/>
    <property type="match status" value="1"/>
</dbReference>
<dbReference type="InterPro" id="IPR036188">
    <property type="entry name" value="FAD/NAD-bd_sf"/>
</dbReference>